<protein>
    <recommendedName>
        <fullName evidence="8">XPG-I domain-containing protein</fullName>
    </recommendedName>
</protein>
<keyword evidence="7" id="KW-1185">Reference proteome</keyword>
<comment type="caution">
    <text evidence="6">The sequence shown here is derived from an EMBL/GenBank/DDBJ whole genome shotgun (WGS) entry which is preliminary data.</text>
</comment>
<feature type="domain" description="XPG N-terminal" evidence="5">
    <location>
        <begin position="7"/>
        <end position="114"/>
    </location>
</feature>
<dbReference type="CDD" id="cd09870">
    <property type="entry name" value="PIN_YEN1"/>
    <property type="match status" value="1"/>
</dbReference>
<evidence type="ECO:0000313" key="7">
    <source>
        <dbReference type="Proteomes" id="UP001172681"/>
    </source>
</evidence>
<feature type="region of interest" description="Disordered" evidence="3">
    <location>
        <begin position="420"/>
        <end position="439"/>
    </location>
</feature>
<dbReference type="Pfam" id="PF00752">
    <property type="entry name" value="XPG_N"/>
    <property type="match status" value="1"/>
</dbReference>
<evidence type="ECO:0000256" key="2">
    <source>
        <dbReference type="ARBA" id="ARBA00022801"/>
    </source>
</evidence>
<dbReference type="InterPro" id="IPR029060">
    <property type="entry name" value="PIN-like_dom_sf"/>
</dbReference>
<feature type="domain" description="XPG-I" evidence="4">
    <location>
        <begin position="116"/>
        <end position="186"/>
    </location>
</feature>
<dbReference type="InterPro" id="IPR036279">
    <property type="entry name" value="5-3_exonuclease_C_sf"/>
</dbReference>
<dbReference type="EMBL" id="JAPDRN010000209">
    <property type="protein sequence ID" value="KAJ9612766.1"/>
    <property type="molecule type" value="Genomic_DNA"/>
</dbReference>
<evidence type="ECO:0000256" key="3">
    <source>
        <dbReference type="SAM" id="MobiDB-lite"/>
    </source>
</evidence>
<dbReference type="GO" id="GO:0017108">
    <property type="term" value="F:5'-flap endonuclease activity"/>
    <property type="evidence" value="ECO:0007669"/>
    <property type="project" value="TreeGrafter"/>
</dbReference>
<dbReference type="SUPFAM" id="SSF47807">
    <property type="entry name" value="5' to 3' exonuclease, C-terminal subdomain"/>
    <property type="match status" value="1"/>
</dbReference>
<dbReference type="Pfam" id="PF00867">
    <property type="entry name" value="XPG_I"/>
    <property type="match status" value="1"/>
</dbReference>
<keyword evidence="2" id="KW-0378">Hydrolase</keyword>
<feature type="compositionally biased region" description="Polar residues" evidence="3">
    <location>
        <begin position="511"/>
        <end position="541"/>
    </location>
</feature>
<dbReference type="InterPro" id="IPR006085">
    <property type="entry name" value="XPG_DNA_repair_N"/>
</dbReference>
<dbReference type="Pfam" id="PF18380">
    <property type="entry name" value="GEN1_C"/>
    <property type="match status" value="1"/>
</dbReference>
<feature type="region of interest" description="Disordered" evidence="3">
    <location>
        <begin position="511"/>
        <end position="551"/>
    </location>
</feature>
<reference evidence="6" key="1">
    <citation type="submission" date="2022-10" db="EMBL/GenBank/DDBJ databases">
        <title>Culturing micro-colonial fungi from biological soil crusts in the Mojave desert and describing Neophaeococcomyces mojavensis, and introducing the new genera and species Taxawa tesnikishii.</title>
        <authorList>
            <person name="Kurbessoian T."/>
            <person name="Stajich J.E."/>
        </authorList>
    </citation>
    <scope>NUCLEOTIDE SEQUENCE</scope>
    <source>
        <strain evidence="6">TK_35</strain>
    </source>
</reference>
<sequence>MLSGDGMIVLGTIFKEIGKGERIALAKLAIEHLEKSKRPLRIAIDAAIWNFQTQSGQGGKNPALRTLFYRLVKLLALPIDPVFVYDGKNKPLTKRGRTVSRYGTCISNEMSKKLIQAFRFPYHTAPGEAEAECAMLQSKGLVDAVMSQDVDAIMFGSTLTLRDWSKEASKHNKSPTHVSVLDHLRIKSLSGLDPDGMILVALLSGGDYDEAGVAGVGSTLACEIARAGFGGDLLDLVRKADEDGVKEWRERLQYELETNESGYFKMKRKLVKIPETFPKRRILNYYLNPAVTPEAELLNLERKWQQAWESEVDILAMREYVREMFEWDFKPGAWKFVRVIAPALLANRLLRTQQSGIHSADQITERRKHFITDGIPELRVTMIPSEVVGIDLGAEKDSPEYLESLTADDEGQGLLEVDNDEEAEAAPPSPSKKRKVPPWLPDAPEKVWIAEMIVDAGARDHLQEWRRLQEEAANDPKKFAARKCKKKNETKSKAASVMPTGGILNYMSASKPCSQPVTSRNTRLGASSLRGQDSGDTTTGLSPPPKLIPSQRLLASPPTMHDFFKVNKSNHQLDVPANPLRNIPNTPSRKKAVDERVALKSSSMQPSKESTEKQPAGDLSLPHPEGKSESVIKRNRRRREQRLCTEKVLNPNEDSEDGIPTSPKRSIESFFAPYITANQAKQTSASALTSIAGNSAIHIPPELTTGLNTSFSARHVQALPRDSLPGTWREVDGEPSPKGGLNSSQARRRRVSIVDLIGN</sequence>
<dbReference type="InterPro" id="IPR006086">
    <property type="entry name" value="XPG-I_dom"/>
</dbReference>
<dbReference type="PANTHER" id="PTHR11081">
    <property type="entry name" value="FLAP ENDONUCLEASE FAMILY MEMBER"/>
    <property type="match status" value="1"/>
</dbReference>
<evidence type="ECO:0000259" key="4">
    <source>
        <dbReference type="SMART" id="SM00484"/>
    </source>
</evidence>
<evidence type="ECO:0008006" key="8">
    <source>
        <dbReference type="Google" id="ProtNLM"/>
    </source>
</evidence>
<dbReference type="FunFam" id="3.40.50.1010:FF:000037">
    <property type="entry name" value="Rad2-like endonuclease, putative (AFU_orthologue AFUA_3G13260)"/>
    <property type="match status" value="1"/>
</dbReference>
<dbReference type="SUPFAM" id="SSF88723">
    <property type="entry name" value="PIN domain-like"/>
    <property type="match status" value="1"/>
</dbReference>
<dbReference type="SMART" id="SM00485">
    <property type="entry name" value="XPGN"/>
    <property type="match status" value="1"/>
</dbReference>
<keyword evidence="1" id="KW-0540">Nuclease</keyword>
<dbReference type="AlphaFoldDB" id="A0AA38XGP3"/>
<evidence type="ECO:0000259" key="5">
    <source>
        <dbReference type="SMART" id="SM00485"/>
    </source>
</evidence>
<dbReference type="GO" id="GO:0006281">
    <property type="term" value="P:DNA repair"/>
    <property type="evidence" value="ECO:0007669"/>
    <property type="project" value="UniProtKB-ARBA"/>
</dbReference>
<dbReference type="PRINTS" id="PR00853">
    <property type="entry name" value="XPGRADSUPER"/>
</dbReference>
<name>A0AA38XGP3_9EURO</name>
<proteinExistence type="predicted"/>
<dbReference type="InterPro" id="IPR006084">
    <property type="entry name" value="XPG/Rad2"/>
</dbReference>
<dbReference type="Proteomes" id="UP001172681">
    <property type="component" value="Unassembled WGS sequence"/>
</dbReference>
<organism evidence="6 7">
    <name type="scientific">Knufia peltigerae</name>
    <dbReference type="NCBI Taxonomy" id="1002370"/>
    <lineage>
        <taxon>Eukaryota</taxon>
        <taxon>Fungi</taxon>
        <taxon>Dikarya</taxon>
        <taxon>Ascomycota</taxon>
        <taxon>Pezizomycotina</taxon>
        <taxon>Eurotiomycetes</taxon>
        <taxon>Chaetothyriomycetidae</taxon>
        <taxon>Chaetothyriales</taxon>
        <taxon>Trichomeriaceae</taxon>
        <taxon>Knufia</taxon>
    </lineage>
</organism>
<dbReference type="Gene3D" id="3.40.50.1010">
    <property type="entry name" value="5'-nuclease"/>
    <property type="match status" value="2"/>
</dbReference>
<feature type="region of interest" description="Disordered" evidence="3">
    <location>
        <begin position="570"/>
        <end position="639"/>
    </location>
</feature>
<dbReference type="SMART" id="SM00484">
    <property type="entry name" value="XPGI"/>
    <property type="match status" value="1"/>
</dbReference>
<feature type="region of interest" description="Disordered" evidence="3">
    <location>
        <begin position="720"/>
        <end position="747"/>
    </location>
</feature>
<dbReference type="PANTHER" id="PTHR11081:SF75">
    <property type="entry name" value="ENDONUCLEASE, PUTATIVE (AFU_ORTHOLOGUE AFUA_3G13260)-RELATED"/>
    <property type="match status" value="1"/>
</dbReference>
<evidence type="ECO:0000313" key="6">
    <source>
        <dbReference type="EMBL" id="KAJ9612766.1"/>
    </source>
</evidence>
<accession>A0AA38XGP3</accession>
<dbReference type="InterPro" id="IPR041177">
    <property type="entry name" value="GEN1_C"/>
</dbReference>
<gene>
    <name evidence="6" type="ORF">H2204_014935</name>
</gene>
<evidence type="ECO:0000256" key="1">
    <source>
        <dbReference type="ARBA" id="ARBA00022722"/>
    </source>
</evidence>